<dbReference type="Proteomes" id="UP000577362">
    <property type="component" value="Unassembled WGS sequence"/>
</dbReference>
<protein>
    <recommendedName>
        <fullName evidence="3">DUF47 family protein</fullName>
    </recommendedName>
</protein>
<proteinExistence type="predicted"/>
<dbReference type="RefSeq" id="WP_183317598.1">
    <property type="nucleotide sequence ID" value="NZ_JACIEN010000005.1"/>
</dbReference>
<sequence length="113" mass="12642">MAEAKRRDETEVLLSRLSAILTRLDIDCTCRETLNGAIDRFARLEVRRLARRRLAEARDCKDRIGAILHLLSELDQITEGESDRSVFAEMALLFDEIAASAAVGAAALRRIES</sequence>
<evidence type="ECO:0008006" key="3">
    <source>
        <dbReference type="Google" id="ProtNLM"/>
    </source>
</evidence>
<keyword evidence="2" id="KW-1185">Reference proteome</keyword>
<reference evidence="1 2" key="1">
    <citation type="submission" date="2020-08" db="EMBL/GenBank/DDBJ databases">
        <title>Genomic Encyclopedia of Type Strains, Phase IV (KMG-IV): sequencing the most valuable type-strain genomes for metagenomic binning, comparative biology and taxonomic classification.</title>
        <authorList>
            <person name="Goeker M."/>
        </authorList>
    </citation>
    <scope>NUCLEOTIDE SEQUENCE [LARGE SCALE GENOMIC DNA]</scope>
    <source>
        <strain evidence="1 2">DSM 103737</strain>
    </source>
</reference>
<gene>
    <name evidence="1" type="ORF">GGR16_003803</name>
</gene>
<name>A0A840C781_9HYPH</name>
<organism evidence="1 2">
    <name type="scientific">Chelatococcus caeni</name>
    <dbReference type="NCBI Taxonomy" id="1348468"/>
    <lineage>
        <taxon>Bacteria</taxon>
        <taxon>Pseudomonadati</taxon>
        <taxon>Pseudomonadota</taxon>
        <taxon>Alphaproteobacteria</taxon>
        <taxon>Hyphomicrobiales</taxon>
        <taxon>Chelatococcaceae</taxon>
        <taxon>Chelatococcus</taxon>
    </lineage>
</organism>
<dbReference type="AlphaFoldDB" id="A0A840C781"/>
<accession>A0A840C781</accession>
<dbReference type="EMBL" id="JACIEN010000005">
    <property type="protein sequence ID" value="MBB4018756.1"/>
    <property type="molecule type" value="Genomic_DNA"/>
</dbReference>
<evidence type="ECO:0000313" key="2">
    <source>
        <dbReference type="Proteomes" id="UP000577362"/>
    </source>
</evidence>
<comment type="caution">
    <text evidence="1">The sequence shown here is derived from an EMBL/GenBank/DDBJ whole genome shotgun (WGS) entry which is preliminary data.</text>
</comment>
<evidence type="ECO:0000313" key="1">
    <source>
        <dbReference type="EMBL" id="MBB4018756.1"/>
    </source>
</evidence>